<protein>
    <submittedName>
        <fullName evidence="2">Uncharacterized protein</fullName>
    </submittedName>
</protein>
<reference evidence="1 4" key="3">
    <citation type="submission" date="2019-06" db="EMBL/GenBank/DDBJ databases">
        <title>Whole genome shotgun sequence of Brevibacillus reuszeri NBRC 15719.</title>
        <authorList>
            <person name="Hosoyama A."/>
            <person name="Uohara A."/>
            <person name="Ohji S."/>
            <person name="Ichikawa N."/>
        </authorList>
    </citation>
    <scope>NUCLEOTIDE SEQUENCE [LARGE SCALE GENOMIC DNA]</scope>
    <source>
        <strain evidence="1 4">NBRC 15719</strain>
    </source>
</reference>
<keyword evidence="4" id="KW-1185">Reference proteome</keyword>
<dbReference type="EMBL" id="BJON01000006">
    <property type="protein sequence ID" value="GED67697.1"/>
    <property type="molecule type" value="Genomic_DNA"/>
</dbReference>
<comment type="caution">
    <text evidence="2">The sequence shown here is derived from an EMBL/GenBank/DDBJ whole genome shotgun (WGS) entry which is preliminary data.</text>
</comment>
<dbReference type="OrthoDB" id="2967153at2"/>
<dbReference type="RefSeq" id="WP_049736910.1">
    <property type="nucleotide sequence ID" value="NZ_BJON01000006.1"/>
</dbReference>
<organism evidence="2 3">
    <name type="scientific">Brevibacillus reuszeri</name>
    <dbReference type="NCBI Taxonomy" id="54915"/>
    <lineage>
        <taxon>Bacteria</taxon>
        <taxon>Bacillati</taxon>
        <taxon>Bacillota</taxon>
        <taxon>Bacilli</taxon>
        <taxon>Bacillales</taxon>
        <taxon>Paenibacillaceae</taxon>
        <taxon>Brevibacillus</taxon>
    </lineage>
</organism>
<dbReference type="Proteomes" id="UP000036834">
    <property type="component" value="Unassembled WGS sequence"/>
</dbReference>
<dbReference type="AlphaFoldDB" id="A0A0K9Z115"/>
<evidence type="ECO:0000313" key="1">
    <source>
        <dbReference type="EMBL" id="GED67697.1"/>
    </source>
</evidence>
<evidence type="ECO:0000313" key="3">
    <source>
        <dbReference type="Proteomes" id="UP000036834"/>
    </source>
</evidence>
<reference evidence="2" key="2">
    <citation type="submission" date="2015-07" db="EMBL/GenBank/DDBJ databases">
        <title>MeaNS - Measles Nucleotide Surveillance Program.</title>
        <authorList>
            <person name="Tran T."/>
            <person name="Druce J."/>
        </authorList>
    </citation>
    <scope>NUCLEOTIDE SEQUENCE</scope>
    <source>
        <strain evidence="2">DSM 9887</strain>
    </source>
</reference>
<accession>A0A0K9Z115</accession>
<sequence>MITVFIEYKLEHEKRAQGLLLLADMAARMEGMGAKQYRSWEGVDQPGLFVEAFDVDTMEQYEQIKSVRLADRDFCNCVAGAGKLHVWAFRAAEL</sequence>
<evidence type="ECO:0000313" key="4">
    <source>
        <dbReference type="Proteomes" id="UP000319578"/>
    </source>
</evidence>
<dbReference type="Proteomes" id="UP000319578">
    <property type="component" value="Unassembled WGS sequence"/>
</dbReference>
<dbReference type="PATRIC" id="fig|54915.3.peg.5760"/>
<proteinExistence type="predicted"/>
<reference evidence="3" key="1">
    <citation type="submission" date="2015-07" db="EMBL/GenBank/DDBJ databases">
        <title>Genome sequencing project for genomic taxonomy and phylogenomics of Bacillus-like bacteria.</title>
        <authorList>
            <person name="Liu B."/>
            <person name="Wang J."/>
            <person name="Zhu Y."/>
            <person name="Liu G."/>
            <person name="Chen Q."/>
            <person name="Chen Z."/>
            <person name="Lan J."/>
            <person name="Che J."/>
            <person name="Ge C."/>
            <person name="Shi H."/>
            <person name="Pan Z."/>
            <person name="Liu X."/>
        </authorList>
    </citation>
    <scope>NUCLEOTIDE SEQUENCE [LARGE SCALE GENOMIC DNA]</scope>
    <source>
        <strain evidence="3">DSM 9887</strain>
    </source>
</reference>
<gene>
    <name evidence="2" type="ORF">ADS79_02955</name>
    <name evidence="1" type="ORF">BRE01_13990</name>
</gene>
<dbReference type="EMBL" id="LGIQ01000002">
    <property type="protein sequence ID" value="KNB74659.1"/>
    <property type="molecule type" value="Genomic_DNA"/>
</dbReference>
<evidence type="ECO:0000313" key="2">
    <source>
        <dbReference type="EMBL" id="KNB74659.1"/>
    </source>
</evidence>
<dbReference type="STRING" id="54915.ADS79_02955"/>
<name>A0A0K9Z115_9BACL</name>